<dbReference type="EMBL" id="LT607410">
    <property type="protein sequence ID" value="SCF41399.1"/>
    <property type="molecule type" value="Genomic_DNA"/>
</dbReference>
<dbReference type="SUPFAM" id="SSF52343">
    <property type="entry name" value="Ferredoxin reductase-like, C-terminal NADP-linked domain"/>
    <property type="match status" value="1"/>
</dbReference>
<dbReference type="PROSITE" id="PS51384">
    <property type="entry name" value="FAD_FR"/>
    <property type="match status" value="1"/>
</dbReference>
<evidence type="ECO:0000313" key="6">
    <source>
        <dbReference type="Proteomes" id="UP000198228"/>
    </source>
</evidence>
<comment type="cofactor">
    <cofactor evidence="1">
        <name>FAD</name>
        <dbReference type="ChEBI" id="CHEBI:57692"/>
    </cofactor>
</comment>
<dbReference type="Pfam" id="PF00970">
    <property type="entry name" value="FAD_binding_6"/>
    <property type="match status" value="1"/>
</dbReference>
<protein>
    <submittedName>
        <fullName evidence="5">NAD(P)H-flavin reductase</fullName>
    </submittedName>
</protein>
<sequence>MTEPEVREAVTHWLSLLAADAELSPYLIGVDRDRLTAHLARTLTTAPGGGALLDGWGGLGWSEAQHRRAVNYLARVLEARGQPAAATRAASADQFWEAVEDRCPGLLPEREAPLVHAALDRLMTGGDDRAGRLALLAVLGRAYRRYGLRPTHAATLQEALGTSKGWRRAWRLVEWAAGRVGDGPAWWPAEVLDHDRACDGLAILTVRPWRRLPYQPGQAVPVSTPRLPGRWRWYCPANAPRPDGTVELHVRSVPAGAVSTSLVHEVRPGELLHLGPPIDTGLYLGDERELLLVAGGTGLAPLRALVEQVAAAPDGRRVTLVVGTRTVADLYDAVSLDKLACAHDWLRIVPVFSHDSLAEPGERGDALTVALDHLRPDQEVYVCGPPAMLAGSRLRLLAAGVPAERIHLPDRLSWR</sequence>
<dbReference type="AlphaFoldDB" id="A0A1C5A8A6"/>
<dbReference type="InterPro" id="IPR017938">
    <property type="entry name" value="Riboflavin_synthase-like_b-brl"/>
</dbReference>
<evidence type="ECO:0000313" key="5">
    <source>
        <dbReference type="EMBL" id="SCF41399.1"/>
    </source>
</evidence>
<feature type="domain" description="FAD-binding FR-type" evidence="4">
    <location>
        <begin position="184"/>
        <end position="284"/>
    </location>
</feature>
<keyword evidence="3" id="KW-0411">Iron-sulfur</keyword>
<evidence type="ECO:0000256" key="2">
    <source>
        <dbReference type="ARBA" id="ARBA00022714"/>
    </source>
</evidence>
<dbReference type="InterPro" id="IPR050415">
    <property type="entry name" value="MRET"/>
</dbReference>
<keyword evidence="2" id="KW-0408">Iron</keyword>
<dbReference type="InterPro" id="IPR017927">
    <property type="entry name" value="FAD-bd_FR_type"/>
</dbReference>
<evidence type="ECO:0000256" key="1">
    <source>
        <dbReference type="ARBA" id="ARBA00001974"/>
    </source>
</evidence>
<gene>
    <name evidence="5" type="ORF">GA0074696_5530</name>
</gene>
<dbReference type="PRINTS" id="PR00371">
    <property type="entry name" value="FPNCR"/>
</dbReference>
<proteinExistence type="predicted"/>
<dbReference type="InterPro" id="IPR008333">
    <property type="entry name" value="Cbr1-like_FAD-bd_dom"/>
</dbReference>
<dbReference type="PANTHER" id="PTHR47354">
    <property type="entry name" value="NADH OXIDOREDUCTASE HCR"/>
    <property type="match status" value="1"/>
</dbReference>
<name>A0A1C5A8A6_9ACTN</name>
<dbReference type="Gene3D" id="2.40.30.10">
    <property type="entry name" value="Translation factors"/>
    <property type="match status" value="1"/>
</dbReference>
<dbReference type="Pfam" id="PF00175">
    <property type="entry name" value="NAD_binding_1"/>
    <property type="match status" value="1"/>
</dbReference>
<accession>A0A1C5A8A6</accession>
<dbReference type="Proteomes" id="UP000198228">
    <property type="component" value="Chromosome I"/>
</dbReference>
<evidence type="ECO:0000256" key="3">
    <source>
        <dbReference type="ARBA" id="ARBA00023014"/>
    </source>
</evidence>
<dbReference type="InterPro" id="IPR001709">
    <property type="entry name" value="Flavoprot_Pyr_Nucl_cyt_Rdtase"/>
</dbReference>
<reference evidence="5 6" key="1">
    <citation type="submission" date="2016-06" db="EMBL/GenBank/DDBJ databases">
        <authorList>
            <person name="Kjaerup R.B."/>
            <person name="Dalgaard T.S."/>
            <person name="Juul-Madsen H.R."/>
        </authorList>
    </citation>
    <scope>NUCLEOTIDE SEQUENCE [LARGE SCALE GENOMIC DNA]</scope>
    <source>
        <strain evidence="5 6">DSM 43821</strain>
    </source>
</reference>
<dbReference type="GO" id="GO:0016491">
    <property type="term" value="F:oxidoreductase activity"/>
    <property type="evidence" value="ECO:0007669"/>
    <property type="project" value="InterPro"/>
</dbReference>
<dbReference type="GO" id="GO:0051537">
    <property type="term" value="F:2 iron, 2 sulfur cluster binding"/>
    <property type="evidence" value="ECO:0007669"/>
    <property type="project" value="UniProtKB-KW"/>
</dbReference>
<dbReference type="InterPro" id="IPR039261">
    <property type="entry name" value="FNR_nucleotide-bd"/>
</dbReference>
<dbReference type="SUPFAM" id="SSF63380">
    <property type="entry name" value="Riboflavin synthase domain-like"/>
    <property type="match status" value="1"/>
</dbReference>
<keyword evidence="2" id="KW-0001">2Fe-2S</keyword>
<dbReference type="InterPro" id="IPR001433">
    <property type="entry name" value="OxRdtase_FAD/NAD-bd"/>
</dbReference>
<dbReference type="PANTHER" id="PTHR47354:SF5">
    <property type="entry name" value="PROTEIN RFBI"/>
    <property type="match status" value="1"/>
</dbReference>
<dbReference type="PRINTS" id="PR00410">
    <property type="entry name" value="PHEHYDRXLASE"/>
</dbReference>
<organism evidence="5 6">
    <name type="scientific">Micromonospora purpureochromogenes</name>
    <dbReference type="NCBI Taxonomy" id="47872"/>
    <lineage>
        <taxon>Bacteria</taxon>
        <taxon>Bacillati</taxon>
        <taxon>Actinomycetota</taxon>
        <taxon>Actinomycetes</taxon>
        <taxon>Micromonosporales</taxon>
        <taxon>Micromonosporaceae</taxon>
        <taxon>Micromonospora</taxon>
    </lineage>
</organism>
<dbReference type="Gene3D" id="3.40.50.80">
    <property type="entry name" value="Nucleotide-binding domain of ferredoxin-NADP reductase (FNR) module"/>
    <property type="match status" value="1"/>
</dbReference>
<dbReference type="CDD" id="cd06187">
    <property type="entry name" value="O2ase_reductase_like"/>
    <property type="match status" value="1"/>
</dbReference>
<dbReference type="RefSeq" id="WP_088963739.1">
    <property type="nucleotide sequence ID" value="NZ_LT607410.1"/>
</dbReference>
<evidence type="ECO:0000259" key="4">
    <source>
        <dbReference type="PROSITE" id="PS51384"/>
    </source>
</evidence>
<keyword evidence="2" id="KW-0479">Metal-binding</keyword>